<evidence type="ECO:0000313" key="2">
    <source>
        <dbReference type="EMBL" id="MCR2805146.1"/>
    </source>
</evidence>
<sequence length="490" mass="55867">MAEWLDRLKNGTEVEQAEAREVLAETNNALIVIAKSQQAGDIYAAYGFTDYMDEQHERAEEARAKLRQLGISEAYSGSDADLRFLYNGSDPFSEDDYNPLEDELAGLKMDEAKLEEVLQPIYPRNREIEFLMQETMKLREGDPEFAEMKEYFRELYDDVYKYAEHKDFEQWFGRLTQTNKVEMNTDSKARYAFAEMAIYIAHPPQRPVPEEWKPRTEVDFTLDYILEHRNEGISEDTEKDVRRWYLKVFEDSDEEDFEIWYARLTGPNDREAELAASEFRQLLALQQAELDAAIAVAASLLSLWALRGRGNPNLGFVAGGGFRGRNSGTNGLNSVKPVPPAKPGVPRGLGTAKPIKEVEIVDKNGRPIGELDEIDLKNGVFYEDKTAKGLNIVNPKTGLPAQTPQQFADKQILEKTRKRIQNLKEAVATRPTKNGSQDVPSLNQIQNIRKFVFRLDGDTPELRQAVENSLNQLRKEFPDHTFEVIFGGKN</sequence>
<evidence type="ECO:0000313" key="3">
    <source>
        <dbReference type="Proteomes" id="UP001141950"/>
    </source>
</evidence>
<organism evidence="2 3">
    <name type="scientific">Paenibacillus soyae</name>
    <dbReference type="NCBI Taxonomy" id="2969249"/>
    <lineage>
        <taxon>Bacteria</taxon>
        <taxon>Bacillati</taxon>
        <taxon>Bacillota</taxon>
        <taxon>Bacilli</taxon>
        <taxon>Bacillales</taxon>
        <taxon>Paenibacillaceae</taxon>
        <taxon>Paenibacillus</taxon>
    </lineage>
</organism>
<accession>A0A9X2S9H8</accession>
<dbReference type="EMBL" id="JANIPJ010000010">
    <property type="protein sequence ID" value="MCR2805146.1"/>
    <property type="molecule type" value="Genomic_DNA"/>
</dbReference>
<keyword evidence="3" id="KW-1185">Reference proteome</keyword>
<reference evidence="2" key="1">
    <citation type="submission" date="2022-08" db="EMBL/GenBank/DDBJ databases">
        <title>The genomic sequence of strain Paenibacillus sp. SCIV0701.</title>
        <authorList>
            <person name="Zhao H."/>
        </authorList>
    </citation>
    <scope>NUCLEOTIDE SEQUENCE</scope>
    <source>
        <strain evidence="2">SCIV0701</strain>
    </source>
</reference>
<gene>
    <name evidence="2" type="ORF">NQZ67_14765</name>
</gene>
<dbReference type="Proteomes" id="UP001141950">
    <property type="component" value="Unassembled WGS sequence"/>
</dbReference>
<evidence type="ECO:0000256" key="1">
    <source>
        <dbReference type="SAM" id="MobiDB-lite"/>
    </source>
</evidence>
<protein>
    <submittedName>
        <fullName evidence="2">Uncharacterized protein</fullName>
    </submittedName>
</protein>
<proteinExistence type="predicted"/>
<name>A0A9X2S9H8_9BACL</name>
<feature type="region of interest" description="Disordered" evidence="1">
    <location>
        <begin position="328"/>
        <end position="350"/>
    </location>
</feature>
<dbReference type="AlphaFoldDB" id="A0A9X2S9H8"/>
<dbReference type="RefSeq" id="WP_257447112.1">
    <property type="nucleotide sequence ID" value="NZ_JANIPJ010000010.1"/>
</dbReference>
<comment type="caution">
    <text evidence="2">The sequence shown here is derived from an EMBL/GenBank/DDBJ whole genome shotgun (WGS) entry which is preliminary data.</text>
</comment>